<proteinExistence type="predicted"/>
<dbReference type="PROSITE" id="PS51186">
    <property type="entry name" value="GNAT"/>
    <property type="match status" value="1"/>
</dbReference>
<dbReference type="RefSeq" id="WP_076556953.1">
    <property type="nucleotide sequence ID" value="NZ_FTOC01000002.1"/>
</dbReference>
<name>A0A1N7IRF5_9BACI</name>
<dbReference type="GO" id="GO:0016747">
    <property type="term" value="F:acyltransferase activity, transferring groups other than amino-acyl groups"/>
    <property type="evidence" value="ECO:0007669"/>
    <property type="project" value="InterPro"/>
</dbReference>
<evidence type="ECO:0000313" key="2">
    <source>
        <dbReference type="EMBL" id="SIS39685.1"/>
    </source>
</evidence>
<dbReference type="STRING" id="570947.SAMN05421687_10233"/>
<keyword evidence="3" id="KW-1185">Reference proteome</keyword>
<dbReference type="InterPro" id="IPR016181">
    <property type="entry name" value="Acyl_CoA_acyltransferase"/>
</dbReference>
<reference evidence="3" key="1">
    <citation type="submission" date="2017-01" db="EMBL/GenBank/DDBJ databases">
        <authorList>
            <person name="Varghese N."/>
            <person name="Submissions S."/>
        </authorList>
    </citation>
    <scope>NUCLEOTIDE SEQUENCE [LARGE SCALE GENOMIC DNA]</scope>
    <source>
        <strain evidence="3">DSM 23127</strain>
    </source>
</reference>
<dbReference type="SUPFAM" id="SSF55729">
    <property type="entry name" value="Acyl-CoA N-acyltransferases (Nat)"/>
    <property type="match status" value="1"/>
</dbReference>
<dbReference type="PANTHER" id="PTHR43415">
    <property type="entry name" value="SPERMIDINE N(1)-ACETYLTRANSFERASE"/>
    <property type="match status" value="1"/>
</dbReference>
<dbReference type="Gene3D" id="3.40.630.30">
    <property type="match status" value="1"/>
</dbReference>
<gene>
    <name evidence="2" type="ORF">SAMN05421687_10233</name>
</gene>
<dbReference type="CDD" id="cd04301">
    <property type="entry name" value="NAT_SF"/>
    <property type="match status" value="1"/>
</dbReference>
<evidence type="ECO:0000259" key="1">
    <source>
        <dbReference type="PROSITE" id="PS51186"/>
    </source>
</evidence>
<dbReference type="PANTHER" id="PTHR43415:SF4">
    <property type="entry name" value="N-ACETYLTRANSFERASE DOMAIN-CONTAINING PROTEIN"/>
    <property type="match status" value="1"/>
</dbReference>
<dbReference type="EMBL" id="FTOC01000002">
    <property type="protein sequence ID" value="SIS39685.1"/>
    <property type="molecule type" value="Genomic_DNA"/>
</dbReference>
<dbReference type="AlphaFoldDB" id="A0A1N7IRF5"/>
<keyword evidence="2" id="KW-0808">Transferase</keyword>
<feature type="domain" description="N-acetyltransferase" evidence="1">
    <location>
        <begin position="9"/>
        <end position="178"/>
    </location>
</feature>
<dbReference type="Proteomes" id="UP000187608">
    <property type="component" value="Unassembled WGS sequence"/>
</dbReference>
<accession>A0A1N7IRF5</accession>
<evidence type="ECO:0000313" key="3">
    <source>
        <dbReference type="Proteomes" id="UP000187608"/>
    </source>
</evidence>
<dbReference type="Pfam" id="PF13302">
    <property type="entry name" value="Acetyltransf_3"/>
    <property type="match status" value="1"/>
</dbReference>
<sequence>MIEIEGKKTILREASAEDIDEIYYWKFEEEEQASRDWNGPYIPEPQATKEEFYESWEQLYYIMEGVPSSLIIEAEKKVIGTVGAYWIDPNTDWLETGIVIYDKHFWNGGYGTEAYQHWIDYLFEATGLHRLGMSTWSGNTRMIHVGEKTGMKEEARVREARKVDGEFFDAVKMGIMRSEWEKTRGKSTS</sequence>
<organism evidence="2 3">
    <name type="scientific">Salimicrobium flavidum</name>
    <dbReference type="NCBI Taxonomy" id="570947"/>
    <lineage>
        <taxon>Bacteria</taxon>
        <taxon>Bacillati</taxon>
        <taxon>Bacillota</taxon>
        <taxon>Bacilli</taxon>
        <taxon>Bacillales</taxon>
        <taxon>Bacillaceae</taxon>
        <taxon>Salimicrobium</taxon>
    </lineage>
</organism>
<dbReference type="InterPro" id="IPR000182">
    <property type="entry name" value="GNAT_dom"/>
</dbReference>
<protein>
    <submittedName>
        <fullName evidence="2">Protein N-acetyltransferase, RimJ/RimL family</fullName>
    </submittedName>
</protein>
<dbReference type="OrthoDB" id="9795206at2"/>